<organism evidence="1 2">
    <name type="scientific">Roseibium aggregatum</name>
    <dbReference type="NCBI Taxonomy" id="187304"/>
    <lineage>
        <taxon>Bacteria</taxon>
        <taxon>Pseudomonadati</taxon>
        <taxon>Pseudomonadota</taxon>
        <taxon>Alphaproteobacteria</taxon>
        <taxon>Hyphomicrobiales</taxon>
        <taxon>Stappiaceae</taxon>
        <taxon>Roseibium</taxon>
    </lineage>
</organism>
<reference evidence="1" key="1">
    <citation type="submission" date="2020-05" db="EMBL/GenBank/DDBJ databases">
        <title>Identification of trans-AT polyketide cluster in two marine bacteria, producers of a novel glutaramide-containing polyketide sesbanimide D and analogs.</title>
        <authorList>
            <person name="Kacar D."/>
            <person name="Rodriguez P."/>
            <person name="Canedo L."/>
            <person name="Gonzalez E."/>
            <person name="Galan B."/>
            <person name="De La Calle F."/>
            <person name="Garcia J.L."/>
        </authorList>
    </citation>
    <scope>NUCLEOTIDE SEQUENCE</scope>
    <source>
        <strain evidence="1">PHM038</strain>
    </source>
</reference>
<dbReference type="AlphaFoldDB" id="A0A926NY67"/>
<evidence type="ECO:0000313" key="2">
    <source>
        <dbReference type="Proteomes" id="UP000598467"/>
    </source>
</evidence>
<proteinExistence type="predicted"/>
<sequence>MSGSGSNISIFSLVSDALDRGPCDTPEQRLAIYRALEARLLETAGDEAKGRKAVDELRRTIARLDVAHGYFDDLSAFGAAPPENRTEERIVHAEKSKVPVITRIGKRRFPIFGALFGRGSGVSGTPPGPAPGPDDGPFSDHVYLSIDAELDGVNVTCRYAYCYDPACQLQLSIVTGSDQSLFEFRTRAFSLRYAFKHLSQALEKKGLSVPSAGLQAGAVWETEERDCEEVRLPPSGERLHAFEFVPVPG</sequence>
<gene>
    <name evidence="1" type="ORF">HK439_08355</name>
</gene>
<accession>A0A926NY67</accession>
<dbReference type="RefSeq" id="WP_190290944.1">
    <property type="nucleotide sequence ID" value="NZ_JABFCZ010000008.1"/>
</dbReference>
<comment type="caution">
    <text evidence="1">The sequence shown here is derived from an EMBL/GenBank/DDBJ whole genome shotgun (WGS) entry which is preliminary data.</text>
</comment>
<dbReference type="EMBL" id="JABFCZ010000008">
    <property type="protein sequence ID" value="MBD1546270.1"/>
    <property type="molecule type" value="Genomic_DNA"/>
</dbReference>
<protein>
    <submittedName>
        <fullName evidence="1">Uncharacterized protein</fullName>
    </submittedName>
</protein>
<evidence type="ECO:0000313" key="1">
    <source>
        <dbReference type="EMBL" id="MBD1546270.1"/>
    </source>
</evidence>
<name>A0A926NY67_9HYPH</name>
<dbReference type="Proteomes" id="UP000598467">
    <property type="component" value="Unassembled WGS sequence"/>
</dbReference>